<dbReference type="GO" id="GO:0005739">
    <property type="term" value="C:mitochondrion"/>
    <property type="evidence" value="ECO:0007669"/>
    <property type="project" value="UniProtKB-SubCell"/>
</dbReference>
<organism evidence="7">
    <name type="scientific">marine sediment metagenome</name>
    <dbReference type="NCBI Taxonomy" id="412755"/>
    <lineage>
        <taxon>unclassified sequences</taxon>
        <taxon>metagenomes</taxon>
        <taxon>ecological metagenomes</taxon>
    </lineage>
</organism>
<evidence type="ECO:0000256" key="3">
    <source>
        <dbReference type="ARBA" id="ARBA00022946"/>
    </source>
</evidence>
<feature type="region of interest" description="Disordered" evidence="5">
    <location>
        <begin position="90"/>
        <end position="119"/>
    </location>
</feature>
<dbReference type="SUPFAM" id="SSF75620">
    <property type="entry name" value="Release factor"/>
    <property type="match status" value="1"/>
</dbReference>
<keyword evidence="4" id="KW-0496">Mitochondrion</keyword>
<gene>
    <name evidence="7" type="ORF">LCGC14_2614390</name>
</gene>
<dbReference type="GO" id="GO:0003747">
    <property type="term" value="F:translation release factor activity"/>
    <property type="evidence" value="ECO:0007669"/>
    <property type="project" value="InterPro"/>
</dbReference>
<feature type="compositionally biased region" description="Basic residues" evidence="5">
    <location>
        <begin position="99"/>
        <end position="115"/>
    </location>
</feature>
<sequence length="140" mass="16794">MLKFGVREEKKRALEKEMRKFNVYEKDLLEKFIRASGPGGQNVNKVATCVYLKHIPSGFEVKMQKARSQGLNRFLARRELVRKIKNHILGRESEEEKRHQKIRRAKQRRSRRARKRMLEQKRLQAQKKELRAKPNLEDEV</sequence>
<dbReference type="InterPro" id="IPR000352">
    <property type="entry name" value="Pep_chain_release_fac_I"/>
</dbReference>
<dbReference type="PANTHER" id="PTHR46203">
    <property type="entry name" value="PROBABLE PEPTIDE CHAIN RELEASE FACTOR C12ORF65"/>
    <property type="match status" value="1"/>
</dbReference>
<evidence type="ECO:0000256" key="2">
    <source>
        <dbReference type="ARBA" id="ARBA00010835"/>
    </source>
</evidence>
<comment type="subcellular location">
    <subcellularLocation>
        <location evidence="1">Mitochondrion</location>
    </subcellularLocation>
</comment>
<proteinExistence type="inferred from homology"/>
<evidence type="ECO:0000256" key="5">
    <source>
        <dbReference type="SAM" id="MobiDB-lite"/>
    </source>
</evidence>
<dbReference type="Pfam" id="PF00472">
    <property type="entry name" value="RF-1"/>
    <property type="match status" value="1"/>
</dbReference>
<dbReference type="AlphaFoldDB" id="A0A0F9ASL1"/>
<dbReference type="EMBL" id="LAZR01044455">
    <property type="protein sequence ID" value="KKL04607.1"/>
    <property type="molecule type" value="Genomic_DNA"/>
</dbReference>
<protein>
    <recommendedName>
        <fullName evidence="6">Prokaryotic-type class I peptide chain release factors domain-containing protein</fullName>
    </recommendedName>
</protein>
<comment type="caution">
    <text evidence="7">The sequence shown here is derived from an EMBL/GenBank/DDBJ whole genome shotgun (WGS) entry which is preliminary data.</text>
</comment>
<name>A0A0F9ASL1_9ZZZZ</name>
<accession>A0A0F9ASL1</accession>
<evidence type="ECO:0000256" key="4">
    <source>
        <dbReference type="ARBA" id="ARBA00023128"/>
    </source>
</evidence>
<evidence type="ECO:0000256" key="1">
    <source>
        <dbReference type="ARBA" id="ARBA00004173"/>
    </source>
</evidence>
<dbReference type="PANTHER" id="PTHR46203:SF1">
    <property type="entry name" value="MITOCHONDRIAL TRANSLATION RELEASE FACTOR IN RESCUE"/>
    <property type="match status" value="1"/>
</dbReference>
<comment type="similarity">
    <text evidence="2">Belongs to the prokaryotic/mitochondrial release factor family.</text>
</comment>
<feature type="domain" description="Prokaryotic-type class I peptide chain release factors" evidence="6">
    <location>
        <begin position="21"/>
        <end position="127"/>
    </location>
</feature>
<evidence type="ECO:0000313" key="7">
    <source>
        <dbReference type="EMBL" id="KKL04607.1"/>
    </source>
</evidence>
<dbReference type="InterPro" id="IPR045853">
    <property type="entry name" value="Pep_chain_release_fac_I_sf"/>
</dbReference>
<reference evidence="7" key="1">
    <citation type="journal article" date="2015" name="Nature">
        <title>Complex archaea that bridge the gap between prokaryotes and eukaryotes.</title>
        <authorList>
            <person name="Spang A."/>
            <person name="Saw J.H."/>
            <person name="Jorgensen S.L."/>
            <person name="Zaremba-Niedzwiedzka K."/>
            <person name="Martijn J."/>
            <person name="Lind A.E."/>
            <person name="van Eijk R."/>
            <person name="Schleper C."/>
            <person name="Guy L."/>
            <person name="Ettema T.J."/>
        </authorList>
    </citation>
    <scope>NUCLEOTIDE SEQUENCE</scope>
</reference>
<dbReference type="InterPro" id="IPR052405">
    <property type="entry name" value="Mito_Transl_Release_Factor"/>
</dbReference>
<keyword evidence="3" id="KW-0809">Transit peptide</keyword>
<dbReference type="Gene3D" id="3.30.160.20">
    <property type="match status" value="1"/>
</dbReference>
<evidence type="ECO:0000259" key="6">
    <source>
        <dbReference type="Pfam" id="PF00472"/>
    </source>
</evidence>